<evidence type="ECO:0000313" key="1">
    <source>
        <dbReference type="EMBL" id="KAJ1164132.1"/>
    </source>
</evidence>
<gene>
    <name evidence="1" type="ORF">NDU88_004577</name>
</gene>
<reference evidence="1" key="1">
    <citation type="journal article" date="2022" name="bioRxiv">
        <title>Sequencing and chromosome-scale assembly of the giantPleurodeles waltlgenome.</title>
        <authorList>
            <person name="Brown T."/>
            <person name="Elewa A."/>
            <person name="Iarovenko S."/>
            <person name="Subramanian E."/>
            <person name="Araus A.J."/>
            <person name="Petzold A."/>
            <person name="Susuki M."/>
            <person name="Suzuki K.-i.T."/>
            <person name="Hayashi T."/>
            <person name="Toyoda A."/>
            <person name="Oliveira C."/>
            <person name="Osipova E."/>
            <person name="Leigh N.D."/>
            <person name="Simon A."/>
            <person name="Yun M.H."/>
        </authorList>
    </citation>
    <scope>NUCLEOTIDE SEQUENCE</scope>
    <source>
        <strain evidence="1">20211129_DDA</strain>
        <tissue evidence="1">Liver</tissue>
    </source>
</reference>
<proteinExistence type="predicted"/>
<organism evidence="1 2">
    <name type="scientific">Pleurodeles waltl</name>
    <name type="common">Iberian ribbed newt</name>
    <dbReference type="NCBI Taxonomy" id="8319"/>
    <lineage>
        <taxon>Eukaryota</taxon>
        <taxon>Metazoa</taxon>
        <taxon>Chordata</taxon>
        <taxon>Craniata</taxon>
        <taxon>Vertebrata</taxon>
        <taxon>Euteleostomi</taxon>
        <taxon>Amphibia</taxon>
        <taxon>Batrachia</taxon>
        <taxon>Caudata</taxon>
        <taxon>Salamandroidea</taxon>
        <taxon>Salamandridae</taxon>
        <taxon>Pleurodelinae</taxon>
        <taxon>Pleurodeles</taxon>
    </lineage>
</organism>
<accession>A0AAV7SJC1</accession>
<keyword evidence="2" id="KW-1185">Reference proteome</keyword>
<evidence type="ECO:0000313" key="2">
    <source>
        <dbReference type="Proteomes" id="UP001066276"/>
    </source>
</evidence>
<protein>
    <submittedName>
        <fullName evidence="1">Uncharacterized protein</fullName>
    </submittedName>
</protein>
<sequence>MQPVCLCCRGLRRPLDHGSLVEQSAEQWLQPVGHWTRGEESCGWTVTPWPIAAQRGERSNCMDGAARGPVEPQPTWRCNVLGRTTGSDSPLKVQSSTSCKPCIDPYRRTEKIKS</sequence>
<dbReference type="Proteomes" id="UP001066276">
    <property type="component" value="Chromosome 4_2"/>
</dbReference>
<comment type="caution">
    <text evidence="1">The sequence shown here is derived from an EMBL/GenBank/DDBJ whole genome shotgun (WGS) entry which is preliminary data.</text>
</comment>
<dbReference type="AlphaFoldDB" id="A0AAV7SJC1"/>
<name>A0AAV7SJC1_PLEWA</name>
<dbReference type="EMBL" id="JANPWB010000008">
    <property type="protein sequence ID" value="KAJ1164132.1"/>
    <property type="molecule type" value="Genomic_DNA"/>
</dbReference>